<keyword evidence="3" id="KW-1185">Reference proteome</keyword>
<dbReference type="OrthoDB" id="6350321at2759"/>
<feature type="region of interest" description="Disordered" evidence="1">
    <location>
        <begin position="1"/>
        <end position="37"/>
    </location>
</feature>
<protein>
    <recommendedName>
        <fullName evidence="2">BACK domain-containing protein</fullName>
    </recommendedName>
</protein>
<dbReference type="PANTHER" id="PTHR22667">
    <property type="entry name" value="AT01380P-RELATED"/>
    <property type="match status" value="1"/>
</dbReference>
<dbReference type="Gene3D" id="1.25.40.420">
    <property type="match status" value="1"/>
</dbReference>
<proteinExistence type="predicted"/>
<feature type="domain" description="BACK" evidence="2">
    <location>
        <begin position="214"/>
        <end position="316"/>
    </location>
</feature>
<dbReference type="Proteomes" id="UP001652661">
    <property type="component" value="Chromosome X"/>
</dbReference>
<dbReference type="RefSeq" id="XP_017024286.1">
    <property type="nucleotide sequence ID" value="XM_017168797.3"/>
</dbReference>
<sequence length="437" mass="50693">MFRALYRRLTKRKESRGRDQGEEEEDVLANDKPKQEEIQIQVEVKENKEEQMDTIVASQTQQTLPSNPEQLKVLATRQQMAMLLTRLSNDEAEGDDSDTHQIVLELLGSFDTATSSSTSTIERVSKQLLAVLREQTLLDEGIAAGNERYCCFESVVQNYTKIYAARRFMEQLPALGQGEVMPQVAANEVLQIPELLRQLWASLDKMEFFNEDSAFKAYLEARHHPQAQILSELLLTRISRVFLCIVSSTMFLEFSEHELLHILRNCYLSVNSEIEIFLAMVLWMEHNWTESDNCAERLLSEVRFGLMPTWYLTTMAKANHCQHFGRVISSPRVQRMIDQGLEEAITLKKKPRFATAAGGKGQSLLEETHLPRDWIVDIECRHHHKCHCRYFVYPTYDVFKSNLARIICRSPSYWQTFRPAQEVYRSEFRCCSSPHFH</sequence>
<evidence type="ECO:0000256" key="1">
    <source>
        <dbReference type="SAM" id="MobiDB-lite"/>
    </source>
</evidence>
<evidence type="ECO:0000313" key="3">
    <source>
        <dbReference type="Proteomes" id="UP001652661"/>
    </source>
</evidence>
<feature type="compositionally biased region" description="Basic residues" evidence="1">
    <location>
        <begin position="1"/>
        <end position="15"/>
    </location>
</feature>
<organism evidence="3 4">
    <name type="scientific">Drosophila kikkawai</name>
    <name type="common">Fruit fly</name>
    <dbReference type="NCBI Taxonomy" id="30033"/>
    <lineage>
        <taxon>Eukaryota</taxon>
        <taxon>Metazoa</taxon>
        <taxon>Ecdysozoa</taxon>
        <taxon>Arthropoda</taxon>
        <taxon>Hexapoda</taxon>
        <taxon>Insecta</taxon>
        <taxon>Pterygota</taxon>
        <taxon>Neoptera</taxon>
        <taxon>Endopterygota</taxon>
        <taxon>Diptera</taxon>
        <taxon>Brachycera</taxon>
        <taxon>Muscomorpha</taxon>
        <taxon>Ephydroidea</taxon>
        <taxon>Drosophilidae</taxon>
        <taxon>Drosophila</taxon>
        <taxon>Sophophora</taxon>
    </lineage>
</organism>
<dbReference type="Pfam" id="PF07707">
    <property type="entry name" value="BACK"/>
    <property type="match status" value="1"/>
</dbReference>
<dbReference type="PANTHER" id="PTHR22667:SF0">
    <property type="entry name" value="AT01380P-RELATED"/>
    <property type="match status" value="1"/>
</dbReference>
<gene>
    <name evidence="4" type="primary">LOC108076084</name>
</gene>
<name>A0A6P4IN76_DROKI</name>
<accession>A0A6P4IN76</accession>
<reference evidence="4" key="1">
    <citation type="submission" date="2025-08" db="UniProtKB">
        <authorList>
            <consortium name="RefSeq"/>
        </authorList>
    </citation>
    <scope>IDENTIFICATION</scope>
    <source>
        <strain evidence="4">14028-0561.14</strain>
        <tissue evidence="4">Whole fly</tissue>
    </source>
</reference>
<dbReference type="SMART" id="SM00875">
    <property type="entry name" value="BACK"/>
    <property type="match status" value="1"/>
</dbReference>
<dbReference type="Pfam" id="PF15881">
    <property type="entry name" value="DUF4734"/>
    <property type="match status" value="1"/>
</dbReference>
<evidence type="ECO:0000313" key="4">
    <source>
        <dbReference type="RefSeq" id="XP_017024286.1"/>
    </source>
</evidence>
<dbReference type="GeneID" id="108076084"/>
<evidence type="ECO:0000259" key="2">
    <source>
        <dbReference type="SMART" id="SM00875"/>
    </source>
</evidence>
<dbReference type="InterPro" id="IPR031750">
    <property type="entry name" value="DUF4734"/>
</dbReference>
<dbReference type="AlphaFoldDB" id="A0A6P4IN76"/>
<dbReference type="InterPro" id="IPR011705">
    <property type="entry name" value="BACK"/>
</dbReference>